<keyword evidence="3" id="KW-0067">ATP-binding</keyword>
<dbReference type="InterPro" id="IPR003593">
    <property type="entry name" value="AAA+_ATPase"/>
</dbReference>
<dbReference type="InterPro" id="IPR027417">
    <property type="entry name" value="P-loop_NTPase"/>
</dbReference>
<sequence length="336" mass="37980">MNTTHVGQRTEQAAIEAINLCKSFRTPVVAGGKFAGVRSLFSREYKVKEAVQDIGFTVKSGEFVGYIGPNGAGKSTTIKMLTGILHPSSGSVRLAGVDPHTDRRRCASKIGVVFGQRSQLWWDLPVKDSYDILAHMYGVSDKDKNRRLDEFAGLLDLNEFWDTPVRKLSLGQRMRADIAAAMLHDPELLFLDEPTIGLDVNAKRNIRGFLKVLNEQFGKTILLTTHDMDDIEQLCRRVMVIGGGRLTFDGTTEELRRKIGLPTQIKVTYRDGYRLPEERLLSIHVVELGEHTLTVGVNRQKTRTMDILRELGHWGEIDDVEMHEPDFEEIIRQVYM</sequence>
<dbReference type="InterPro" id="IPR003439">
    <property type="entry name" value="ABC_transporter-like_ATP-bd"/>
</dbReference>
<reference evidence="6" key="1">
    <citation type="journal article" date="2019" name="Int. J. Syst. Evol. Microbiol.">
        <title>The Global Catalogue of Microorganisms (GCM) 10K type strain sequencing project: providing services to taxonomists for standard genome sequencing and annotation.</title>
        <authorList>
            <consortium name="The Broad Institute Genomics Platform"/>
            <consortium name="The Broad Institute Genome Sequencing Center for Infectious Disease"/>
            <person name="Wu L."/>
            <person name="Ma J."/>
        </authorList>
    </citation>
    <scope>NUCLEOTIDE SEQUENCE [LARGE SCALE GENOMIC DNA]</scope>
    <source>
        <strain evidence="6">CGMCC 1.6964</strain>
    </source>
</reference>
<dbReference type="PROSITE" id="PS50893">
    <property type="entry name" value="ABC_TRANSPORTER_2"/>
    <property type="match status" value="1"/>
</dbReference>
<dbReference type="PROSITE" id="PS00211">
    <property type="entry name" value="ABC_TRANSPORTER_1"/>
    <property type="match status" value="1"/>
</dbReference>
<dbReference type="InterPro" id="IPR050763">
    <property type="entry name" value="ABC_transporter_ATP-binding"/>
</dbReference>
<dbReference type="RefSeq" id="WP_018977180.1">
    <property type="nucleotide sequence ID" value="NZ_BMLN01000004.1"/>
</dbReference>
<feature type="domain" description="ABC transporter" evidence="4">
    <location>
        <begin position="35"/>
        <end position="268"/>
    </location>
</feature>
<evidence type="ECO:0000313" key="5">
    <source>
        <dbReference type="EMBL" id="GGN97999.1"/>
    </source>
</evidence>
<gene>
    <name evidence="5" type="ORF">GCM10010969_16490</name>
</gene>
<dbReference type="Gene3D" id="3.40.50.300">
    <property type="entry name" value="P-loop containing nucleotide triphosphate hydrolases"/>
    <property type="match status" value="1"/>
</dbReference>
<evidence type="ECO:0000256" key="2">
    <source>
        <dbReference type="ARBA" id="ARBA00022741"/>
    </source>
</evidence>
<evidence type="ECO:0000256" key="3">
    <source>
        <dbReference type="ARBA" id="ARBA00022840"/>
    </source>
</evidence>
<name>A0ABQ2KZS5_9BACL</name>
<evidence type="ECO:0000256" key="1">
    <source>
        <dbReference type="ARBA" id="ARBA00022448"/>
    </source>
</evidence>
<dbReference type="SUPFAM" id="SSF52540">
    <property type="entry name" value="P-loop containing nucleoside triphosphate hydrolases"/>
    <property type="match status" value="1"/>
</dbReference>
<keyword evidence="2" id="KW-0547">Nucleotide-binding</keyword>
<dbReference type="SMART" id="SM00382">
    <property type="entry name" value="AAA"/>
    <property type="match status" value="1"/>
</dbReference>
<evidence type="ECO:0000313" key="6">
    <source>
        <dbReference type="Proteomes" id="UP000606653"/>
    </source>
</evidence>
<dbReference type="PANTHER" id="PTHR42711">
    <property type="entry name" value="ABC TRANSPORTER ATP-BINDING PROTEIN"/>
    <property type="match status" value="1"/>
</dbReference>
<dbReference type="EMBL" id="BMLN01000004">
    <property type="protein sequence ID" value="GGN97999.1"/>
    <property type="molecule type" value="Genomic_DNA"/>
</dbReference>
<dbReference type="InterPro" id="IPR017871">
    <property type="entry name" value="ABC_transporter-like_CS"/>
</dbReference>
<evidence type="ECO:0000259" key="4">
    <source>
        <dbReference type="PROSITE" id="PS50893"/>
    </source>
</evidence>
<protein>
    <submittedName>
        <fullName evidence="5">ABC transporter (ATP-binding protein)</fullName>
    </submittedName>
</protein>
<keyword evidence="6" id="KW-1185">Reference proteome</keyword>
<proteinExistence type="predicted"/>
<organism evidence="5 6">
    <name type="scientific">Saccharibacillus kuerlensis</name>
    <dbReference type="NCBI Taxonomy" id="459527"/>
    <lineage>
        <taxon>Bacteria</taxon>
        <taxon>Bacillati</taxon>
        <taxon>Bacillota</taxon>
        <taxon>Bacilli</taxon>
        <taxon>Bacillales</taxon>
        <taxon>Paenibacillaceae</taxon>
        <taxon>Saccharibacillus</taxon>
    </lineage>
</organism>
<accession>A0ABQ2KZS5</accession>
<keyword evidence="1" id="KW-0813">Transport</keyword>
<comment type="caution">
    <text evidence="5">The sequence shown here is derived from an EMBL/GenBank/DDBJ whole genome shotgun (WGS) entry which is preliminary data.</text>
</comment>
<dbReference type="Proteomes" id="UP000606653">
    <property type="component" value="Unassembled WGS sequence"/>
</dbReference>
<dbReference type="Pfam" id="PF00005">
    <property type="entry name" value="ABC_tran"/>
    <property type="match status" value="1"/>
</dbReference>
<dbReference type="PANTHER" id="PTHR42711:SF1">
    <property type="entry name" value="ABC-TRANSPORT PROTEIN, ATP-BINDING COMPONENT"/>
    <property type="match status" value="1"/>
</dbReference>